<gene>
    <name evidence="1" type="ORF">BDN72DRAFT_831245</name>
</gene>
<organism evidence="1 2">
    <name type="scientific">Pluteus cervinus</name>
    <dbReference type="NCBI Taxonomy" id="181527"/>
    <lineage>
        <taxon>Eukaryota</taxon>
        <taxon>Fungi</taxon>
        <taxon>Dikarya</taxon>
        <taxon>Basidiomycota</taxon>
        <taxon>Agaricomycotina</taxon>
        <taxon>Agaricomycetes</taxon>
        <taxon>Agaricomycetidae</taxon>
        <taxon>Agaricales</taxon>
        <taxon>Pluteineae</taxon>
        <taxon>Pluteaceae</taxon>
        <taxon>Pluteus</taxon>
    </lineage>
</organism>
<keyword evidence="2" id="KW-1185">Reference proteome</keyword>
<evidence type="ECO:0000313" key="1">
    <source>
        <dbReference type="EMBL" id="TFK75806.1"/>
    </source>
</evidence>
<reference evidence="1 2" key="1">
    <citation type="journal article" date="2019" name="Nat. Ecol. Evol.">
        <title>Megaphylogeny resolves global patterns of mushroom evolution.</title>
        <authorList>
            <person name="Varga T."/>
            <person name="Krizsan K."/>
            <person name="Foldi C."/>
            <person name="Dima B."/>
            <person name="Sanchez-Garcia M."/>
            <person name="Sanchez-Ramirez S."/>
            <person name="Szollosi G.J."/>
            <person name="Szarkandi J.G."/>
            <person name="Papp V."/>
            <person name="Albert L."/>
            <person name="Andreopoulos W."/>
            <person name="Angelini C."/>
            <person name="Antonin V."/>
            <person name="Barry K.W."/>
            <person name="Bougher N.L."/>
            <person name="Buchanan P."/>
            <person name="Buyck B."/>
            <person name="Bense V."/>
            <person name="Catcheside P."/>
            <person name="Chovatia M."/>
            <person name="Cooper J."/>
            <person name="Damon W."/>
            <person name="Desjardin D."/>
            <person name="Finy P."/>
            <person name="Geml J."/>
            <person name="Haridas S."/>
            <person name="Hughes K."/>
            <person name="Justo A."/>
            <person name="Karasinski D."/>
            <person name="Kautmanova I."/>
            <person name="Kiss B."/>
            <person name="Kocsube S."/>
            <person name="Kotiranta H."/>
            <person name="LaButti K.M."/>
            <person name="Lechner B.E."/>
            <person name="Liimatainen K."/>
            <person name="Lipzen A."/>
            <person name="Lukacs Z."/>
            <person name="Mihaltcheva S."/>
            <person name="Morgado L.N."/>
            <person name="Niskanen T."/>
            <person name="Noordeloos M.E."/>
            <person name="Ohm R.A."/>
            <person name="Ortiz-Santana B."/>
            <person name="Ovrebo C."/>
            <person name="Racz N."/>
            <person name="Riley R."/>
            <person name="Savchenko A."/>
            <person name="Shiryaev A."/>
            <person name="Soop K."/>
            <person name="Spirin V."/>
            <person name="Szebenyi C."/>
            <person name="Tomsovsky M."/>
            <person name="Tulloss R.E."/>
            <person name="Uehling J."/>
            <person name="Grigoriev I.V."/>
            <person name="Vagvolgyi C."/>
            <person name="Papp T."/>
            <person name="Martin F.M."/>
            <person name="Miettinen O."/>
            <person name="Hibbett D.S."/>
            <person name="Nagy L.G."/>
        </authorList>
    </citation>
    <scope>NUCLEOTIDE SEQUENCE [LARGE SCALE GENOMIC DNA]</scope>
    <source>
        <strain evidence="1 2">NL-1719</strain>
    </source>
</reference>
<name>A0ACD3BD06_9AGAR</name>
<dbReference type="Proteomes" id="UP000308600">
    <property type="component" value="Unassembled WGS sequence"/>
</dbReference>
<dbReference type="EMBL" id="ML208261">
    <property type="protein sequence ID" value="TFK75806.1"/>
    <property type="molecule type" value="Genomic_DNA"/>
</dbReference>
<protein>
    <submittedName>
        <fullName evidence="1">Uncharacterized protein</fullName>
    </submittedName>
</protein>
<sequence length="501" mass="57149">MTRNRLLFLFLSFLAVFLVGTVVVLSSITYYLAIDPSAYLSELEVPILDNVTRWNASSHGQVEYIPRIIHQTWKSDILPPRWKDISQACRDMMPDYYEYMLWTDASSRDFIAAHYPWFLDTYDDYDYVIQRADAIRYFVLHHFGGVYIDLDIGCRKPMDPLLVHHLILPKTIPVGVSNDLMFSEPRHPLLEQAIHNLITFDHSWFLNYPTVMFSTGPMFLSIQYGLYSSHPGSNVRILPKSLYGKNAKPEDAPNSFFAHYYGSSWHSDDAAFVWFLGTWGKGLMWLGLLILVVGFLKIPNRQRRSAFRRIGAYDVLLPRWSHRTGRLHLHLGRSSMPSSGTSTTLPSPTPSTVPSTPIEGEVFRLPFDVQSPSPSMYDSRATDDSDAGRTQSSLTEVFRQVRSRVSSLAGYQETPSRSTISRSRQRRSRGVLFFLPAIFTQSQDIELEAPPHRHHRSRSPPPLLSHSISRSHLPEKFSMDDDSSTSDDCEFSFGSPSARPS</sequence>
<evidence type="ECO:0000313" key="2">
    <source>
        <dbReference type="Proteomes" id="UP000308600"/>
    </source>
</evidence>
<accession>A0ACD3BD06</accession>
<proteinExistence type="predicted"/>